<organism evidence="1 2">
    <name type="scientific">Microlunatus elymi</name>
    <dbReference type="NCBI Taxonomy" id="2596828"/>
    <lineage>
        <taxon>Bacteria</taxon>
        <taxon>Bacillati</taxon>
        <taxon>Actinomycetota</taxon>
        <taxon>Actinomycetes</taxon>
        <taxon>Propionibacteriales</taxon>
        <taxon>Propionibacteriaceae</taxon>
        <taxon>Microlunatus</taxon>
    </lineage>
</organism>
<protein>
    <submittedName>
        <fullName evidence="1">AAA family ATPase</fullName>
    </submittedName>
</protein>
<dbReference type="PANTHER" id="PTHR37807:SF3">
    <property type="entry name" value="OS07G0160300 PROTEIN"/>
    <property type="match status" value="1"/>
</dbReference>
<keyword evidence="2" id="KW-1185">Reference proteome</keyword>
<dbReference type="KEGG" id="mik:FOE78_09105"/>
<dbReference type="Pfam" id="PF13671">
    <property type="entry name" value="AAA_33"/>
    <property type="match status" value="1"/>
</dbReference>
<dbReference type="OrthoDB" id="3819922at2"/>
<dbReference type="RefSeq" id="WP_143986001.1">
    <property type="nucleotide sequence ID" value="NZ_CP041692.1"/>
</dbReference>
<dbReference type="AlphaFoldDB" id="A0A516PXX9"/>
<gene>
    <name evidence="1" type="ORF">FOE78_09105</name>
</gene>
<evidence type="ECO:0000313" key="1">
    <source>
        <dbReference type="EMBL" id="QDP96035.1"/>
    </source>
</evidence>
<accession>A0A516PXX9</accession>
<proteinExistence type="predicted"/>
<dbReference type="Proteomes" id="UP000319263">
    <property type="component" value="Chromosome"/>
</dbReference>
<evidence type="ECO:0000313" key="2">
    <source>
        <dbReference type="Proteomes" id="UP000319263"/>
    </source>
</evidence>
<dbReference type="SUPFAM" id="SSF52540">
    <property type="entry name" value="P-loop containing nucleoside triphosphate hydrolases"/>
    <property type="match status" value="1"/>
</dbReference>
<dbReference type="PANTHER" id="PTHR37807">
    <property type="entry name" value="OS07G0160300 PROTEIN"/>
    <property type="match status" value="1"/>
</dbReference>
<reference evidence="1 2" key="1">
    <citation type="submission" date="2019-07" db="EMBL/GenBank/DDBJ databases">
        <title>Microlunatus dokdonensis sp. nov. isolated from the rhizospheric soil of the wild plant Elymus tsukushiensis.</title>
        <authorList>
            <person name="Ghim S.-Y."/>
            <person name="Hwang Y.-J."/>
            <person name="Son J.-S."/>
            <person name="Shin J.-H."/>
        </authorList>
    </citation>
    <scope>NUCLEOTIDE SEQUENCE [LARGE SCALE GENOMIC DNA]</scope>
    <source>
        <strain evidence="1 2">KUDC0627</strain>
    </source>
</reference>
<dbReference type="InterPro" id="IPR027417">
    <property type="entry name" value="P-loop_NTPase"/>
</dbReference>
<sequence length="180" mass="19445">MRPVLVVIGGLPGTGKSTIAAALARETATPYLRVDRIEQAIVAASSLSHPLGSVGYAVAHQLATEQLQAGLDVVVECVNPLALTRDAWSQTAARSGAAIVEVEVVCSDRAEHRRRVETRDSDVDGLVKPTWTEVIEREYEPWARQPVRVDSAETPVARAVQQIGEQMRAVREGHHPASRG</sequence>
<dbReference type="Gene3D" id="3.40.50.300">
    <property type="entry name" value="P-loop containing nucleotide triphosphate hydrolases"/>
    <property type="match status" value="1"/>
</dbReference>
<dbReference type="EMBL" id="CP041692">
    <property type="protein sequence ID" value="QDP96035.1"/>
    <property type="molecule type" value="Genomic_DNA"/>
</dbReference>
<name>A0A516PXX9_9ACTN</name>